<organism evidence="1 2">
    <name type="scientific">Halarcobacter mediterraneus</name>
    <dbReference type="NCBI Taxonomy" id="2023153"/>
    <lineage>
        <taxon>Bacteria</taxon>
        <taxon>Pseudomonadati</taxon>
        <taxon>Campylobacterota</taxon>
        <taxon>Epsilonproteobacteria</taxon>
        <taxon>Campylobacterales</taxon>
        <taxon>Arcobacteraceae</taxon>
        <taxon>Halarcobacter</taxon>
    </lineage>
</organism>
<protein>
    <submittedName>
        <fullName evidence="1">Uncharacterized protein</fullName>
    </submittedName>
</protein>
<accession>A0A4Q1ARA4</accession>
<gene>
    <name evidence="1" type="ORF">CP965_13435</name>
</gene>
<evidence type="ECO:0000313" key="2">
    <source>
        <dbReference type="Proteomes" id="UP000289718"/>
    </source>
</evidence>
<sequence length="80" mass="9434">MKKLIKILENRKIKISNMCYKNYEIKNNTLIVKKAHGMVPSTIETREMIDIYQMFENEKNIDFKVLDNGDISIERVGINN</sequence>
<proteinExistence type="predicted"/>
<keyword evidence="2" id="KW-1185">Reference proteome</keyword>
<dbReference type="Proteomes" id="UP000289718">
    <property type="component" value="Unassembled WGS sequence"/>
</dbReference>
<dbReference type="RefSeq" id="WP_129062628.1">
    <property type="nucleotide sequence ID" value="NZ_NXIE01000007.1"/>
</dbReference>
<reference evidence="1 2" key="1">
    <citation type="submission" date="2017-09" db="EMBL/GenBank/DDBJ databases">
        <title>Genomics of the genus Arcobacter.</title>
        <authorList>
            <person name="Perez-Cataluna A."/>
            <person name="Figueras M.J."/>
            <person name="Salas-Masso N."/>
        </authorList>
    </citation>
    <scope>NUCLEOTIDE SEQUENCE [LARGE SCALE GENOMIC DNA]</scope>
    <source>
        <strain evidence="1 2">F156-34</strain>
    </source>
</reference>
<evidence type="ECO:0000313" key="1">
    <source>
        <dbReference type="EMBL" id="RXK11537.1"/>
    </source>
</evidence>
<dbReference type="AlphaFoldDB" id="A0A4Q1ARA4"/>
<dbReference type="EMBL" id="NXIE01000007">
    <property type="protein sequence ID" value="RXK11537.1"/>
    <property type="molecule type" value="Genomic_DNA"/>
</dbReference>
<dbReference type="OrthoDB" id="5365966at2"/>
<comment type="caution">
    <text evidence="1">The sequence shown here is derived from an EMBL/GenBank/DDBJ whole genome shotgun (WGS) entry which is preliminary data.</text>
</comment>
<name>A0A4Q1ARA4_9BACT</name>